<sequence length="159" mass="16762">MSASLETVAGSGSTDVGAMSCIVCYALVEVGSNYRRDHNAVALMHMVPDAMASQLALWRLTVRSVVDTLLLRFASLTGSIQAFPEWTNRAWVPWEYSKLLGFVWGLACVLCHCPSAFALDLGATVPVATGIKNCLGTDAGPGRKDLGILGKDVGGFGIG</sequence>
<reference evidence="1" key="1">
    <citation type="submission" date="2023-05" db="EMBL/GenBank/DDBJ databases">
        <title>Nepenthes gracilis genome sequencing.</title>
        <authorList>
            <person name="Fukushima K."/>
        </authorList>
    </citation>
    <scope>NUCLEOTIDE SEQUENCE</scope>
    <source>
        <strain evidence="1">SING2019-196</strain>
    </source>
</reference>
<keyword evidence="2" id="KW-1185">Reference proteome</keyword>
<name>A0AAD3XHK9_NEPGR</name>
<evidence type="ECO:0000313" key="1">
    <source>
        <dbReference type="EMBL" id="GMH04755.1"/>
    </source>
</evidence>
<organism evidence="1 2">
    <name type="scientific">Nepenthes gracilis</name>
    <name type="common">Slender pitcher plant</name>
    <dbReference type="NCBI Taxonomy" id="150966"/>
    <lineage>
        <taxon>Eukaryota</taxon>
        <taxon>Viridiplantae</taxon>
        <taxon>Streptophyta</taxon>
        <taxon>Embryophyta</taxon>
        <taxon>Tracheophyta</taxon>
        <taxon>Spermatophyta</taxon>
        <taxon>Magnoliopsida</taxon>
        <taxon>eudicotyledons</taxon>
        <taxon>Gunneridae</taxon>
        <taxon>Pentapetalae</taxon>
        <taxon>Caryophyllales</taxon>
        <taxon>Nepenthaceae</taxon>
        <taxon>Nepenthes</taxon>
    </lineage>
</organism>
<dbReference type="EMBL" id="BSYO01000005">
    <property type="protein sequence ID" value="GMH04755.1"/>
    <property type="molecule type" value="Genomic_DNA"/>
</dbReference>
<evidence type="ECO:0000313" key="2">
    <source>
        <dbReference type="Proteomes" id="UP001279734"/>
    </source>
</evidence>
<accession>A0AAD3XHK9</accession>
<comment type="caution">
    <text evidence="1">The sequence shown here is derived from an EMBL/GenBank/DDBJ whole genome shotgun (WGS) entry which is preliminary data.</text>
</comment>
<protein>
    <submittedName>
        <fullName evidence="1">Uncharacterized protein</fullName>
    </submittedName>
</protein>
<proteinExistence type="predicted"/>
<dbReference type="Proteomes" id="UP001279734">
    <property type="component" value="Unassembled WGS sequence"/>
</dbReference>
<gene>
    <name evidence="1" type="ORF">Nepgr_006595</name>
</gene>
<dbReference type="AlphaFoldDB" id="A0AAD3XHK9"/>